<dbReference type="GO" id="GO:0005737">
    <property type="term" value="C:cytoplasm"/>
    <property type="evidence" value="ECO:0007669"/>
    <property type="project" value="UniProtKB-SubCell"/>
</dbReference>
<evidence type="ECO:0000256" key="1">
    <source>
        <dbReference type="ARBA" id="ARBA00022576"/>
    </source>
</evidence>
<keyword evidence="2 5" id="KW-0028">Amino-acid biosynthesis</keyword>
<feature type="binding site" evidence="5">
    <location>
        <position position="280"/>
    </location>
    <ligand>
        <name>N(2)-acetyl-L-ornithine</name>
        <dbReference type="ChEBI" id="CHEBI:57805"/>
    </ligand>
</feature>
<dbReference type="FunFam" id="3.40.640.10:FF:000004">
    <property type="entry name" value="Acetylornithine aminotransferase"/>
    <property type="match status" value="1"/>
</dbReference>
<dbReference type="GO" id="GO:0006526">
    <property type="term" value="P:L-arginine biosynthetic process"/>
    <property type="evidence" value="ECO:0007669"/>
    <property type="project" value="UniProtKB-UniRule"/>
</dbReference>
<dbReference type="NCBIfam" id="TIGR00707">
    <property type="entry name" value="argD"/>
    <property type="match status" value="1"/>
</dbReference>
<keyword evidence="3 5" id="KW-0808">Transferase</keyword>
<dbReference type="Proteomes" id="UP000824159">
    <property type="component" value="Unassembled WGS sequence"/>
</dbReference>
<dbReference type="PANTHER" id="PTHR11986">
    <property type="entry name" value="AMINOTRANSFERASE CLASS III"/>
    <property type="match status" value="1"/>
</dbReference>
<gene>
    <name evidence="5" type="primary">argD</name>
    <name evidence="6" type="ORF">IAD12_07670</name>
</gene>
<dbReference type="GO" id="GO:0030170">
    <property type="term" value="F:pyridoxal phosphate binding"/>
    <property type="evidence" value="ECO:0007669"/>
    <property type="project" value="InterPro"/>
</dbReference>
<keyword evidence="4 5" id="KW-0663">Pyridoxal phosphate</keyword>
<dbReference type="PANTHER" id="PTHR11986:SF79">
    <property type="entry name" value="ACETYLORNITHINE AMINOTRANSFERASE, MITOCHONDRIAL"/>
    <property type="match status" value="1"/>
</dbReference>
<dbReference type="CDD" id="cd00610">
    <property type="entry name" value="OAT_like"/>
    <property type="match status" value="1"/>
</dbReference>
<reference evidence="6" key="1">
    <citation type="submission" date="2020-10" db="EMBL/GenBank/DDBJ databases">
        <authorList>
            <person name="Gilroy R."/>
        </authorList>
    </citation>
    <scope>NUCLEOTIDE SEQUENCE</scope>
    <source>
        <strain evidence="6">CHK176-22527</strain>
    </source>
</reference>
<dbReference type="PIRSF" id="PIRSF000521">
    <property type="entry name" value="Transaminase_4ab_Lys_Orn"/>
    <property type="match status" value="1"/>
</dbReference>
<reference evidence="6" key="2">
    <citation type="journal article" date="2021" name="PeerJ">
        <title>Extensive microbial diversity within the chicken gut microbiome revealed by metagenomics and culture.</title>
        <authorList>
            <person name="Gilroy R."/>
            <person name="Ravi A."/>
            <person name="Getino M."/>
            <person name="Pursley I."/>
            <person name="Horton D.L."/>
            <person name="Alikhan N.F."/>
            <person name="Baker D."/>
            <person name="Gharbi K."/>
            <person name="Hall N."/>
            <person name="Watson M."/>
            <person name="Adriaenssens E.M."/>
            <person name="Foster-Nyarko E."/>
            <person name="Jarju S."/>
            <person name="Secka A."/>
            <person name="Antonio M."/>
            <person name="Oren A."/>
            <person name="Chaudhuri R.R."/>
            <person name="La Ragione R."/>
            <person name="Hildebrand F."/>
            <person name="Pallen M.J."/>
        </authorList>
    </citation>
    <scope>NUCLEOTIDE SEQUENCE</scope>
    <source>
        <strain evidence="6">CHK176-22527</strain>
    </source>
</reference>
<dbReference type="InterPro" id="IPR004636">
    <property type="entry name" value="AcOrn/SuccOrn_fam"/>
</dbReference>
<dbReference type="InterPro" id="IPR015421">
    <property type="entry name" value="PyrdxlP-dep_Trfase_major"/>
</dbReference>
<keyword evidence="1 5" id="KW-0032">Aminotransferase</keyword>
<dbReference type="GO" id="GO:0042802">
    <property type="term" value="F:identical protein binding"/>
    <property type="evidence" value="ECO:0007669"/>
    <property type="project" value="TreeGrafter"/>
</dbReference>
<dbReference type="InterPro" id="IPR015424">
    <property type="entry name" value="PyrdxlP-dep_Trfase"/>
</dbReference>
<evidence type="ECO:0000256" key="5">
    <source>
        <dbReference type="HAMAP-Rule" id="MF_01107"/>
    </source>
</evidence>
<feature type="binding site" evidence="5">
    <location>
        <position position="141"/>
    </location>
    <ligand>
        <name>N(2)-acetyl-L-ornithine</name>
        <dbReference type="ChEBI" id="CHEBI:57805"/>
    </ligand>
</feature>
<dbReference type="PROSITE" id="PS00600">
    <property type="entry name" value="AA_TRANSFER_CLASS_3"/>
    <property type="match status" value="1"/>
</dbReference>
<dbReference type="HAMAP" id="MF_01107">
    <property type="entry name" value="ArgD_aminotrans_3"/>
    <property type="match status" value="1"/>
</dbReference>
<dbReference type="InterPro" id="IPR050103">
    <property type="entry name" value="Class-III_PLP-dep_AT"/>
</dbReference>
<dbReference type="EMBL" id="DVLX01000092">
    <property type="protein sequence ID" value="HIU00117.1"/>
    <property type="molecule type" value="Genomic_DNA"/>
</dbReference>
<sequence length="389" mass="42774">MNSNEIKKLDGEKIVSTYSRYDMVAEKGKGAECISADGRKYIDFTSGIGVNCLGFCDDEWIKAVTKQLNKLQHVSNLFYTEPQVKVADMLTKRTGMSKVFFGNSGAEANEAAIKTARKYGTTNKGKNANTIITLENSFHGRTMATITATGQDNYHKYFTPFLGGFRYCKANDVQQLKELADKDVCAVMMEMIQGEGGVMNLDEEFVKAAYDICKEKDILFIVDEVQTGVGRTGRFFAYEYFRVKPDIVTFAKGIGGGLPIGGALFGEKCCDVLTPGSHGTTYGGNPVACAGAAEVLKRIDDKFLEDVRSKGDYFIEKLTDIPQVKSVSGLGLMLGVELEDKKASEVVENALYEGLMILTAKDKIRLLPPLTITYDEIDKGLEILKKVLD</sequence>
<keyword evidence="5" id="KW-0055">Arginine biosynthesis</keyword>
<comment type="subunit">
    <text evidence="5">Homodimer.</text>
</comment>
<accession>A0A9D1KUR3</accession>
<keyword evidence="5" id="KW-0963">Cytoplasm</keyword>
<evidence type="ECO:0000256" key="3">
    <source>
        <dbReference type="ARBA" id="ARBA00022679"/>
    </source>
</evidence>
<comment type="caution">
    <text evidence="6">The sequence shown here is derived from an EMBL/GenBank/DDBJ whole genome shotgun (WGS) entry which is preliminary data.</text>
</comment>
<evidence type="ECO:0000313" key="6">
    <source>
        <dbReference type="EMBL" id="HIU00117.1"/>
    </source>
</evidence>
<feature type="binding site" evidence="5">
    <location>
        <begin position="223"/>
        <end position="226"/>
    </location>
    <ligand>
        <name>pyridoxal 5'-phosphate</name>
        <dbReference type="ChEBI" id="CHEBI:597326"/>
    </ligand>
</feature>
<dbReference type="InterPro" id="IPR015422">
    <property type="entry name" value="PyrdxlP-dep_Trfase_small"/>
</dbReference>
<comment type="cofactor">
    <cofactor evidence="5">
        <name>pyridoxal 5'-phosphate</name>
        <dbReference type="ChEBI" id="CHEBI:597326"/>
    </cofactor>
    <text evidence="5">Binds 1 pyridoxal phosphate per subunit.</text>
</comment>
<evidence type="ECO:0000256" key="4">
    <source>
        <dbReference type="ARBA" id="ARBA00022898"/>
    </source>
</evidence>
<dbReference type="GO" id="GO:0003992">
    <property type="term" value="F:N2-acetyl-L-ornithine:2-oxoglutarate 5-aminotransferase activity"/>
    <property type="evidence" value="ECO:0007669"/>
    <property type="project" value="UniProtKB-UniRule"/>
</dbReference>
<dbReference type="InterPro" id="IPR005814">
    <property type="entry name" value="Aminotrans_3"/>
</dbReference>
<feature type="binding site" evidence="5">
    <location>
        <begin position="105"/>
        <end position="106"/>
    </location>
    <ligand>
        <name>pyridoxal 5'-phosphate</name>
        <dbReference type="ChEBI" id="CHEBI:597326"/>
    </ligand>
</feature>
<comment type="miscellaneous">
    <text evidence="5">May also have succinyldiaminopimelate aminotransferase activity, thus carrying out the corresponding step in lysine biosynthesis.</text>
</comment>
<feature type="binding site" evidence="5">
    <location>
        <position position="138"/>
    </location>
    <ligand>
        <name>pyridoxal 5'-phosphate</name>
        <dbReference type="ChEBI" id="CHEBI:597326"/>
    </ligand>
</feature>
<comment type="catalytic activity">
    <reaction evidence="5">
        <text>N(2)-acetyl-L-ornithine + 2-oxoglutarate = N-acetyl-L-glutamate 5-semialdehyde + L-glutamate</text>
        <dbReference type="Rhea" id="RHEA:18049"/>
        <dbReference type="ChEBI" id="CHEBI:16810"/>
        <dbReference type="ChEBI" id="CHEBI:29123"/>
        <dbReference type="ChEBI" id="CHEBI:29985"/>
        <dbReference type="ChEBI" id="CHEBI:57805"/>
        <dbReference type="EC" id="2.6.1.11"/>
    </reaction>
</comment>
<comment type="subcellular location">
    <subcellularLocation>
        <location evidence="5">Cytoplasm</location>
    </subcellularLocation>
</comment>
<protein>
    <recommendedName>
        <fullName evidence="5">Acetylornithine aminotransferase</fullName>
        <shortName evidence="5">ACOAT</shortName>
        <ecNumber evidence="5">2.6.1.11</ecNumber>
    </recommendedName>
</protein>
<dbReference type="SUPFAM" id="SSF53383">
    <property type="entry name" value="PLP-dependent transferases"/>
    <property type="match status" value="1"/>
</dbReference>
<evidence type="ECO:0000313" key="7">
    <source>
        <dbReference type="Proteomes" id="UP000824159"/>
    </source>
</evidence>
<evidence type="ECO:0000256" key="2">
    <source>
        <dbReference type="ARBA" id="ARBA00022605"/>
    </source>
</evidence>
<dbReference type="EC" id="2.6.1.11" evidence="5"/>
<name>A0A9D1KUR3_9FIRM</name>
<organism evidence="6 7">
    <name type="scientific">Candidatus Allocopromorpha excrementavium</name>
    <dbReference type="NCBI Taxonomy" id="2840741"/>
    <lineage>
        <taxon>Bacteria</taxon>
        <taxon>Bacillati</taxon>
        <taxon>Bacillota</taxon>
        <taxon>Clostridia</taxon>
        <taxon>Eubacteriales</taxon>
        <taxon>Eubacteriaceae</taxon>
        <taxon>Eubacteriaceae incertae sedis</taxon>
        <taxon>Candidatus Allocopromorpha</taxon>
    </lineage>
</organism>
<dbReference type="InterPro" id="IPR049704">
    <property type="entry name" value="Aminotrans_3_PPA_site"/>
</dbReference>
<proteinExistence type="inferred from homology"/>
<dbReference type="Pfam" id="PF00202">
    <property type="entry name" value="Aminotran_3"/>
    <property type="match status" value="1"/>
</dbReference>
<comment type="similarity">
    <text evidence="5">Belongs to the class-III pyridoxal-phosphate-dependent aminotransferase family. ArgD subfamily.</text>
</comment>
<dbReference type="NCBIfam" id="NF002325">
    <property type="entry name" value="PRK01278.1"/>
    <property type="match status" value="1"/>
</dbReference>
<dbReference type="Gene3D" id="3.40.640.10">
    <property type="entry name" value="Type I PLP-dependent aspartate aminotransferase-like (Major domain)"/>
    <property type="match status" value="1"/>
</dbReference>
<dbReference type="Gene3D" id="3.90.1150.10">
    <property type="entry name" value="Aspartate Aminotransferase, domain 1"/>
    <property type="match status" value="1"/>
</dbReference>
<comment type="pathway">
    <text evidence="5">Amino-acid biosynthesis; L-arginine biosynthesis; N(2)-acetyl-L-ornithine from L-glutamate: step 4/4.</text>
</comment>
<dbReference type="AlphaFoldDB" id="A0A9D1KUR3"/>
<feature type="modified residue" description="N6-(pyridoxal phosphate)lysine" evidence="5">
    <location>
        <position position="252"/>
    </location>
</feature>
<feature type="binding site" evidence="5">
    <location>
        <position position="281"/>
    </location>
    <ligand>
        <name>pyridoxal 5'-phosphate</name>
        <dbReference type="ChEBI" id="CHEBI:597326"/>
    </ligand>
</feature>